<dbReference type="PROSITE" id="PS51352">
    <property type="entry name" value="THIOREDOXIN_2"/>
    <property type="match status" value="1"/>
</dbReference>
<gene>
    <name evidence="3" type="ORF">ACFO8Q_13520</name>
</gene>
<dbReference type="Pfam" id="PF00578">
    <property type="entry name" value="AhpC-TSA"/>
    <property type="match status" value="1"/>
</dbReference>
<dbReference type="InterPro" id="IPR050553">
    <property type="entry name" value="Thioredoxin_ResA/DsbE_sf"/>
</dbReference>
<dbReference type="InterPro" id="IPR000866">
    <property type="entry name" value="AhpC/TSA"/>
</dbReference>
<dbReference type="SUPFAM" id="SSF52833">
    <property type="entry name" value="Thioredoxin-like"/>
    <property type="match status" value="1"/>
</dbReference>
<dbReference type="InterPro" id="IPR036249">
    <property type="entry name" value="Thioredoxin-like_sf"/>
</dbReference>
<name>A0ABV9Q3M3_9BACL</name>
<dbReference type="Proteomes" id="UP001596002">
    <property type="component" value="Unassembled WGS sequence"/>
</dbReference>
<evidence type="ECO:0000259" key="2">
    <source>
        <dbReference type="PROSITE" id="PS51352"/>
    </source>
</evidence>
<feature type="domain" description="Thioredoxin" evidence="2">
    <location>
        <begin position="3"/>
        <end position="148"/>
    </location>
</feature>
<evidence type="ECO:0000313" key="3">
    <source>
        <dbReference type="EMBL" id="MFC4768368.1"/>
    </source>
</evidence>
<evidence type="ECO:0000256" key="1">
    <source>
        <dbReference type="ARBA" id="ARBA00023157"/>
    </source>
</evidence>
<dbReference type="RefSeq" id="WP_380026319.1">
    <property type="nucleotide sequence ID" value="NZ_JBHSHC010000099.1"/>
</dbReference>
<keyword evidence="1" id="KW-1015">Disulfide bond</keyword>
<organism evidence="3 4">
    <name type="scientific">Effusibacillus consociatus</name>
    <dbReference type="NCBI Taxonomy" id="1117041"/>
    <lineage>
        <taxon>Bacteria</taxon>
        <taxon>Bacillati</taxon>
        <taxon>Bacillota</taxon>
        <taxon>Bacilli</taxon>
        <taxon>Bacillales</taxon>
        <taxon>Alicyclobacillaceae</taxon>
        <taxon>Effusibacillus</taxon>
    </lineage>
</organism>
<dbReference type="InterPro" id="IPR013766">
    <property type="entry name" value="Thioredoxin_domain"/>
</dbReference>
<evidence type="ECO:0000313" key="4">
    <source>
        <dbReference type="Proteomes" id="UP001596002"/>
    </source>
</evidence>
<accession>A0ABV9Q3M3</accession>
<proteinExistence type="predicted"/>
<dbReference type="EMBL" id="JBHSHC010000099">
    <property type="protein sequence ID" value="MFC4768368.1"/>
    <property type="molecule type" value="Genomic_DNA"/>
</dbReference>
<dbReference type="Gene3D" id="3.40.30.10">
    <property type="entry name" value="Glutaredoxin"/>
    <property type="match status" value="1"/>
</dbReference>
<dbReference type="CDD" id="cd02966">
    <property type="entry name" value="TlpA_like_family"/>
    <property type="match status" value="1"/>
</dbReference>
<protein>
    <submittedName>
        <fullName evidence="3">TlpA family protein disulfide reductase</fullName>
    </submittedName>
</protein>
<dbReference type="PANTHER" id="PTHR42852">
    <property type="entry name" value="THIOL:DISULFIDE INTERCHANGE PROTEIN DSBE"/>
    <property type="match status" value="1"/>
</dbReference>
<reference evidence="4" key="1">
    <citation type="journal article" date="2019" name="Int. J. Syst. Evol. Microbiol.">
        <title>The Global Catalogue of Microorganisms (GCM) 10K type strain sequencing project: providing services to taxonomists for standard genome sequencing and annotation.</title>
        <authorList>
            <consortium name="The Broad Institute Genomics Platform"/>
            <consortium name="The Broad Institute Genome Sequencing Center for Infectious Disease"/>
            <person name="Wu L."/>
            <person name="Ma J."/>
        </authorList>
    </citation>
    <scope>NUCLEOTIDE SEQUENCE [LARGE SCALE GENOMIC DNA]</scope>
    <source>
        <strain evidence="4">WYCCWR 12678</strain>
    </source>
</reference>
<keyword evidence="4" id="KW-1185">Reference proteome</keyword>
<dbReference type="PANTHER" id="PTHR42852:SF12">
    <property type="entry name" value="THIOL-DISULFIDE OXIDOREDUCTASE YKUV"/>
    <property type="match status" value="1"/>
</dbReference>
<comment type="caution">
    <text evidence="3">The sequence shown here is derived from an EMBL/GenBank/DDBJ whole genome shotgun (WGS) entry which is preliminary data.</text>
</comment>
<sequence>MPMRLGTPLPSLEGATEWVNGEGVSPNDLKNRPLLVHFWAVSCHICHEVMPEVVSYRDQYKEYDLQLVGVHMPKQESDTDLEKVKKDISDYGITQPMAIDNLHKITEAFQNQFVPAFFLFDAEGKLYYRAAGDKGFQNLKPKIEQLLGITQG</sequence>